<gene>
    <name evidence="9" type="primary">HIPK4</name>
</gene>
<evidence type="ECO:0000256" key="7">
    <source>
        <dbReference type="SAM" id="MobiDB-lite"/>
    </source>
</evidence>
<evidence type="ECO:0000256" key="1">
    <source>
        <dbReference type="ARBA" id="ARBA00022527"/>
    </source>
</evidence>
<feature type="region of interest" description="Disordered" evidence="7">
    <location>
        <begin position="467"/>
        <end position="572"/>
    </location>
</feature>
<dbReference type="PROSITE" id="PS00107">
    <property type="entry name" value="PROTEIN_KINASE_ATP"/>
    <property type="match status" value="1"/>
</dbReference>
<dbReference type="GO" id="GO:0004713">
    <property type="term" value="F:protein tyrosine kinase activity"/>
    <property type="evidence" value="ECO:0007669"/>
    <property type="project" value="TreeGrafter"/>
</dbReference>
<dbReference type="SMART" id="SM00220">
    <property type="entry name" value="S_TKc"/>
    <property type="match status" value="1"/>
</dbReference>
<feature type="binding site" evidence="6">
    <location>
        <position position="40"/>
    </location>
    <ligand>
        <name>ATP</name>
        <dbReference type="ChEBI" id="CHEBI:30616"/>
    </ligand>
</feature>
<feature type="region of interest" description="Disordered" evidence="7">
    <location>
        <begin position="590"/>
        <end position="660"/>
    </location>
</feature>
<dbReference type="AlphaFoldDB" id="A0A8C5ARV0"/>
<evidence type="ECO:0000256" key="5">
    <source>
        <dbReference type="ARBA" id="ARBA00022840"/>
    </source>
</evidence>
<dbReference type="PROSITE" id="PS00108">
    <property type="entry name" value="PROTEIN_KINASE_ST"/>
    <property type="match status" value="1"/>
</dbReference>
<dbReference type="Pfam" id="PF00069">
    <property type="entry name" value="Pkinase"/>
    <property type="match status" value="1"/>
</dbReference>
<evidence type="ECO:0000256" key="4">
    <source>
        <dbReference type="ARBA" id="ARBA00022777"/>
    </source>
</evidence>
<dbReference type="InterPro" id="IPR050494">
    <property type="entry name" value="Ser_Thr_dual-spec_kinase"/>
</dbReference>
<accession>A0A8C5ARV0</accession>
<dbReference type="PROSITE" id="PS50011">
    <property type="entry name" value="PROTEIN_KINASE_DOM"/>
    <property type="match status" value="1"/>
</dbReference>
<dbReference type="OrthoDB" id="437530at2759"/>
<dbReference type="GO" id="GO:0005524">
    <property type="term" value="F:ATP binding"/>
    <property type="evidence" value="ECO:0007669"/>
    <property type="project" value="UniProtKB-UniRule"/>
</dbReference>
<keyword evidence="3 6" id="KW-0547">Nucleotide-binding</keyword>
<dbReference type="GO" id="GO:0005737">
    <property type="term" value="C:cytoplasm"/>
    <property type="evidence" value="ECO:0007669"/>
    <property type="project" value="TreeGrafter"/>
</dbReference>
<protein>
    <submittedName>
        <fullName evidence="9">Homeodomain interacting protein kinase 4</fullName>
    </submittedName>
</protein>
<evidence type="ECO:0000313" key="10">
    <source>
        <dbReference type="Proteomes" id="UP000694546"/>
    </source>
</evidence>
<dbReference type="GO" id="GO:0005634">
    <property type="term" value="C:nucleus"/>
    <property type="evidence" value="ECO:0007669"/>
    <property type="project" value="TreeGrafter"/>
</dbReference>
<dbReference type="GO" id="GO:0004674">
    <property type="term" value="F:protein serine/threonine kinase activity"/>
    <property type="evidence" value="ECO:0007669"/>
    <property type="project" value="UniProtKB-KW"/>
</dbReference>
<dbReference type="InterPro" id="IPR008271">
    <property type="entry name" value="Ser/Thr_kinase_AS"/>
</dbReference>
<name>A0A8C5ARV0_GADMO</name>
<dbReference type="GeneTree" id="ENSGT00940000161512"/>
<keyword evidence="2" id="KW-0808">Transferase</keyword>
<dbReference type="Proteomes" id="UP000694546">
    <property type="component" value="Chromosome 16"/>
</dbReference>
<sequence length="909" mass="100787">MRDLFSNTEVYHVLEQIGKGTFGTVSRCWRSRDGALVAVKMLKFDPQRNRVIRNELKLIRLVCREDLSNCHIVRFFEEFHDQRHHYLVFELLEMSLHQLQKKNGFKPLSVRVIRVITGQMLKALQKLKDLAIIHADLKPENVMLVDHSRYPFRVKLIDFGSASIFSEVRFVKAPYIQSRYYRAPEVLLGLPFSWRVDMWSLGCVMSELYLGWPLYPGDSEMEQVRYICETQGLPHASLLCSASKSHMFFNRIKNSSGATQWQLKTNRKCLAPWEVRGQGQGPGEGLGGGGGGGGRERRKYVLRSLDQLSDMKPREREAELRPDEAEAEDTDRHCMVNLLKRILTLDSNLRISPMSALRHPFLTLAHLSGAARFSCYHHNATQAMEQASLVETAPAQISRQVQPRQPPQPPRPHTQGGLNARLCCARPLRDAHLPRPGPPASPAGSSCPPCEALSDGLLTQQFDEPSFMSDCQNLDRPTEAQNPWERQVAVRSSLADSGASNRDPKGSDTLSAPRASGLAGVPSRGRVPRPCGCSTGESPSRPYQLFPAAAARSSPTQRQGCRPGPDVRTATWTPHTPLHQAVAYQVLSYSLPHPTDPPHQPPRSLHHPQHRHPGAGSHQFPQGEWRFPGPLGGGGPRTNGPPSSFQPNTSTAGRHCFQPPARSSWSDPYLCGLGRGPRWPEGHREASPPLPLLCSSCTRETLCTPTPVALHPQTHTGMGRNEFLTQDRNEISSEDRNEVKTKDKHEVQIPVAVKQMIDVQTQTMEPEQYEVHTQPQPELQAKPLLQHQPQAPSLTGPPSDLHPDLGQPGPGPGFQAENQPQESRVQPQEGPYLTRDDTKDQGAETDDHQPPSNEASVLCGSEGGSTFHPGQHWKSPLAGCKILISGPSSGSHLQHPLHHSWSSPEKGGV</sequence>
<feature type="compositionally biased region" description="Polar residues" evidence="7">
    <location>
        <begin position="643"/>
        <end position="652"/>
    </location>
</feature>
<feature type="domain" description="Protein kinase" evidence="8">
    <location>
        <begin position="11"/>
        <end position="362"/>
    </location>
</feature>
<feature type="region of interest" description="Disordered" evidence="7">
    <location>
        <begin position="788"/>
        <end position="909"/>
    </location>
</feature>
<dbReference type="Ensembl" id="ENSGMOT00000063127.1">
    <property type="protein sequence ID" value="ENSGMOP00000036430.1"/>
    <property type="gene ID" value="ENSGMOG00000030523.1"/>
</dbReference>
<dbReference type="GeneID" id="115561082"/>
<keyword evidence="5 6" id="KW-0067">ATP-binding</keyword>
<dbReference type="Gene3D" id="3.30.200.20">
    <property type="entry name" value="Phosphorylase Kinase, domain 1"/>
    <property type="match status" value="1"/>
</dbReference>
<evidence type="ECO:0000256" key="2">
    <source>
        <dbReference type="ARBA" id="ARBA00022679"/>
    </source>
</evidence>
<organism evidence="9 10">
    <name type="scientific">Gadus morhua</name>
    <name type="common">Atlantic cod</name>
    <dbReference type="NCBI Taxonomy" id="8049"/>
    <lineage>
        <taxon>Eukaryota</taxon>
        <taxon>Metazoa</taxon>
        <taxon>Chordata</taxon>
        <taxon>Craniata</taxon>
        <taxon>Vertebrata</taxon>
        <taxon>Euteleostomi</taxon>
        <taxon>Actinopterygii</taxon>
        <taxon>Neopterygii</taxon>
        <taxon>Teleostei</taxon>
        <taxon>Neoteleostei</taxon>
        <taxon>Acanthomorphata</taxon>
        <taxon>Zeiogadaria</taxon>
        <taxon>Gadariae</taxon>
        <taxon>Gadiformes</taxon>
        <taxon>Gadoidei</taxon>
        <taxon>Gadidae</taxon>
        <taxon>Gadus</taxon>
    </lineage>
</organism>
<keyword evidence="1" id="KW-0723">Serine/threonine-protein kinase</keyword>
<dbReference type="InterPro" id="IPR000719">
    <property type="entry name" value="Prot_kinase_dom"/>
</dbReference>
<dbReference type="Gene3D" id="1.10.510.10">
    <property type="entry name" value="Transferase(Phosphotransferase) domain 1"/>
    <property type="match status" value="1"/>
</dbReference>
<evidence type="ECO:0000256" key="6">
    <source>
        <dbReference type="PROSITE-ProRule" id="PRU10141"/>
    </source>
</evidence>
<dbReference type="InterPro" id="IPR011009">
    <property type="entry name" value="Kinase-like_dom_sf"/>
</dbReference>
<reference evidence="9" key="2">
    <citation type="submission" date="2025-09" db="UniProtKB">
        <authorList>
            <consortium name="Ensembl"/>
        </authorList>
    </citation>
    <scope>IDENTIFICATION</scope>
</reference>
<dbReference type="SUPFAM" id="SSF56112">
    <property type="entry name" value="Protein kinase-like (PK-like)"/>
    <property type="match status" value="1"/>
</dbReference>
<reference evidence="9" key="1">
    <citation type="submission" date="2025-08" db="UniProtKB">
        <authorList>
            <consortium name="Ensembl"/>
        </authorList>
    </citation>
    <scope>IDENTIFICATION</scope>
</reference>
<feature type="region of interest" description="Disordered" evidence="7">
    <location>
        <begin position="396"/>
        <end position="419"/>
    </location>
</feature>
<feature type="compositionally biased region" description="Polar residues" evidence="7">
    <location>
        <begin position="816"/>
        <end position="826"/>
    </location>
</feature>
<feature type="compositionally biased region" description="Basic residues" evidence="7">
    <location>
        <begin position="604"/>
        <end position="613"/>
    </location>
</feature>
<evidence type="ECO:0000313" key="9">
    <source>
        <dbReference type="Ensembl" id="ENSGMOP00000036430.1"/>
    </source>
</evidence>
<dbReference type="PANTHER" id="PTHR24058:SF46">
    <property type="entry name" value="HOMEODOMAIN-INTERACTING PROTEIN KINASE 4"/>
    <property type="match status" value="1"/>
</dbReference>
<evidence type="ECO:0000259" key="8">
    <source>
        <dbReference type="PROSITE" id="PS50011"/>
    </source>
</evidence>
<dbReference type="RefSeq" id="XP_030236740.1">
    <property type="nucleotide sequence ID" value="XM_030380880.1"/>
</dbReference>
<dbReference type="InterPro" id="IPR017441">
    <property type="entry name" value="Protein_kinase_ATP_BS"/>
</dbReference>
<keyword evidence="10" id="KW-1185">Reference proteome</keyword>
<feature type="compositionally biased region" description="Basic and acidic residues" evidence="7">
    <location>
        <begin position="834"/>
        <end position="849"/>
    </location>
</feature>
<feature type="region of interest" description="Disordered" evidence="7">
    <location>
        <begin position="274"/>
        <end position="295"/>
    </location>
</feature>
<keyword evidence="4" id="KW-0418">Kinase</keyword>
<feature type="compositionally biased region" description="Gly residues" evidence="7">
    <location>
        <begin position="278"/>
        <end position="293"/>
    </location>
</feature>
<feature type="region of interest" description="Disordered" evidence="7">
    <location>
        <begin position="429"/>
        <end position="448"/>
    </location>
</feature>
<evidence type="ECO:0000256" key="3">
    <source>
        <dbReference type="ARBA" id="ARBA00022741"/>
    </source>
</evidence>
<dbReference type="PANTHER" id="PTHR24058">
    <property type="entry name" value="DUAL SPECIFICITY PROTEIN KINASE"/>
    <property type="match status" value="1"/>
</dbReference>
<proteinExistence type="predicted"/>